<evidence type="ECO:0000256" key="2">
    <source>
        <dbReference type="SAM" id="Phobius"/>
    </source>
</evidence>
<dbReference type="GO" id="GO:0005576">
    <property type="term" value="C:extracellular region"/>
    <property type="evidence" value="ECO:0007669"/>
    <property type="project" value="TreeGrafter"/>
</dbReference>
<organism evidence="5 6">
    <name type="scientific">Mycobacterium colombiense CECT 3035</name>
    <dbReference type="NCBI Taxonomy" id="1041522"/>
    <lineage>
        <taxon>Bacteria</taxon>
        <taxon>Bacillati</taxon>
        <taxon>Actinomycetota</taxon>
        <taxon>Actinomycetes</taxon>
        <taxon>Mycobacteriales</taxon>
        <taxon>Mycobacteriaceae</taxon>
        <taxon>Mycobacterium</taxon>
        <taxon>Mycobacterium avium complex (MAC)</taxon>
    </lineage>
</organism>
<dbReference type="GeneID" id="31526430"/>
<feature type="domain" description="Mammalian cell entry C-terminal" evidence="4">
    <location>
        <begin position="120"/>
        <end position="290"/>
    </location>
</feature>
<dbReference type="OrthoDB" id="4741753at2"/>
<evidence type="ECO:0000259" key="3">
    <source>
        <dbReference type="Pfam" id="PF02470"/>
    </source>
</evidence>
<protein>
    <submittedName>
        <fullName evidence="5">Virulence factor Mce family protein</fullName>
    </submittedName>
</protein>
<dbReference type="InterPro" id="IPR003399">
    <property type="entry name" value="Mce/MlaD"/>
</dbReference>
<proteinExistence type="predicted"/>
<feature type="domain" description="Mce/MlaD" evidence="3">
    <location>
        <begin position="41"/>
        <end position="115"/>
    </location>
</feature>
<dbReference type="PANTHER" id="PTHR33371">
    <property type="entry name" value="INTERMEMBRANE PHOSPHOLIPID TRANSPORT SYSTEM BINDING PROTEIN MLAD-RELATED"/>
    <property type="match status" value="1"/>
</dbReference>
<reference evidence="5 6" key="1">
    <citation type="journal article" date="2011" name="J. Bacteriol.">
        <title>Genome sequence of the Mycobacterium colombiense type strain, CECT 3035.</title>
        <authorList>
            <person name="Gonzalez-Perez M."/>
            <person name="Murcia M.I."/>
            <person name="Landsman D."/>
            <person name="Jordan I.K."/>
            <person name="Marino-Ramirez L."/>
        </authorList>
    </citation>
    <scope>NUCLEOTIDE SEQUENCE [LARGE SCALE GENOMIC DNA]</scope>
    <source>
        <strain evidence="5 6">CECT 3035</strain>
    </source>
</reference>
<feature type="transmembrane region" description="Helical" evidence="2">
    <location>
        <begin position="12"/>
        <end position="30"/>
    </location>
</feature>
<dbReference type="InterPro" id="IPR052336">
    <property type="entry name" value="MlaD_Phospholipid_Transporter"/>
</dbReference>
<sequence>MNMTRKIKIQLAVFAAVSITAMTIIGLGYMRLPSLLFGIGHYNIKIELPEAANLYATGNVTYRGTEVGRVTAVHLTDTGVEAELSLNSDIAIPSDLDAQVHSQTAVGEQYVALVPRSATARPLRNGDVIPRSRTSVPPDINGVLDAANRGLQAIPRDNLKTVIDESNTALAGLGPEFSRFIKGSTSVAIDAGKNINDLTSLIDGVKPVLDTQTDTGNAVQGWAAHLARITAQLKDKDRAVAGILDNGPSAAAEGRALFDRLNPTLPTLLANLVSVGQVAVTYQNDLEQVLVLLPVGISEIAGSGVPNQDLKTAYRGIYLSFHLNLNLPRPCTTGFLPAQQRRDASLQDYPDRIAGDVYCRIPQDAMFNVRGARNIPCETVPGKRAPTVKLCESDESYVPLNNGDNWKGDPNATLSGQDIPQLPPGSPPQSLPPPPVPAIAAADYDPATGTYVGPDGQTYTQANLAATAPKEQKWQTMLMPPTRQ</sequence>
<dbReference type="eggNOG" id="COG1463">
    <property type="taxonomic scope" value="Bacteria"/>
</dbReference>
<dbReference type="EMBL" id="AFVW02000002">
    <property type="protein sequence ID" value="EJO89537.1"/>
    <property type="molecule type" value="Genomic_DNA"/>
</dbReference>
<dbReference type="AlphaFoldDB" id="J4JVS3"/>
<keyword evidence="2" id="KW-1133">Transmembrane helix</keyword>
<evidence type="ECO:0000256" key="1">
    <source>
        <dbReference type="SAM" id="MobiDB-lite"/>
    </source>
</evidence>
<keyword evidence="2" id="KW-0472">Membrane</keyword>
<name>J4JVS3_9MYCO</name>
<evidence type="ECO:0000313" key="5">
    <source>
        <dbReference type="EMBL" id="EJO89537.1"/>
    </source>
</evidence>
<evidence type="ECO:0000313" key="6">
    <source>
        <dbReference type="Proteomes" id="UP000006455"/>
    </source>
</evidence>
<keyword evidence="2" id="KW-0812">Transmembrane</keyword>
<dbReference type="NCBIfam" id="TIGR00996">
    <property type="entry name" value="Mtu_fam_mce"/>
    <property type="match status" value="1"/>
</dbReference>
<dbReference type="InterPro" id="IPR005693">
    <property type="entry name" value="Mce"/>
</dbReference>
<gene>
    <name evidence="5" type="ORF">MCOL_V205090</name>
</gene>
<dbReference type="Pfam" id="PF11887">
    <property type="entry name" value="Mce4_CUP1"/>
    <property type="match status" value="1"/>
</dbReference>
<dbReference type="STRING" id="1041522.GCA_002105755_02062"/>
<accession>J4JVS3</accession>
<evidence type="ECO:0000259" key="4">
    <source>
        <dbReference type="Pfam" id="PF11887"/>
    </source>
</evidence>
<comment type="caution">
    <text evidence="5">The sequence shown here is derived from an EMBL/GenBank/DDBJ whole genome shotgun (WGS) entry which is preliminary data.</text>
</comment>
<dbReference type="Pfam" id="PF02470">
    <property type="entry name" value="MlaD"/>
    <property type="match status" value="1"/>
</dbReference>
<dbReference type="InterPro" id="IPR024516">
    <property type="entry name" value="Mce_C"/>
</dbReference>
<dbReference type="PANTHER" id="PTHR33371:SF16">
    <property type="entry name" value="MCE-FAMILY PROTEIN MCE3F"/>
    <property type="match status" value="1"/>
</dbReference>
<dbReference type="RefSeq" id="WP_007770054.1">
    <property type="nucleotide sequence ID" value="NZ_AFVW02000002.1"/>
</dbReference>
<feature type="region of interest" description="Disordered" evidence="1">
    <location>
        <begin position="399"/>
        <end position="442"/>
    </location>
</feature>
<dbReference type="Proteomes" id="UP000006455">
    <property type="component" value="Unassembled WGS sequence"/>
</dbReference>
<feature type="compositionally biased region" description="Pro residues" evidence="1">
    <location>
        <begin position="421"/>
        <end position="437"/>
    </location>
</feature>